<protein>
    <submittedName>
        <fullName evidence="2">Uncharacterized protein</fullName>
    </submittedName>
</protein>
<keyword evidence="1" id="KW-0812">Transmembrane</keyword>
<reference evidence="2 3" key="1">
    <citation type="submission" date="2013-02" db="EMBL/GenBank/DDBJ databases">
        <authorList>
            <person name="Harkins D.M."/>
            <person name="Durkin A.S."/>
            <person name="Brinkac L.M."/>
            <person name="Haft D.H."/>
            <person name="Selengut J.D."/>
            <person name="Sanka R."/>
            <person name="DePew J."/>
            <person name="Purushe J."/>
            <person name="Tulsiani S.M."/>
            <person name="Graham G.C."/>
            <person name="Burns M.-A."/>
            <person name="Dohnt M.F."/>
            <person name="Smythe L.D."/>
            <person name="McKay D.B."/>
            <person name="Craig S.B."/>
            <person name="Vinetz J.M."/>
            <person name="Sutton G.G."/>
            <person name="Nierman W.C."/>
            <person name="Fouts D.E."/>
        </authorList>
    </citation>
    <scope>NUCLEOTIDE SEQUENCE [LARGE SCALE GENOMIC DNA]</scope>
    <source>
        <strain evidence="2 3">LT2186</strain>
    </source>
</reference>
<dbReference type="Proteomes" id="UP000011776">
    <property type="component" value="Unassembled WGS sequence"/>
</dbReference>
<keyword evidence="1" id="KW-1133">Transmembrane helix</keyword>
<name>M3I801_LEPIR</name>
<dbReference type="BioCyc" id="LINT1001599:G11K9-5219-MONOMER"/>
<evidence type="ECO:0000313" key="3">
    <source>
        <dbReference type="Proteomes" id="UP000011776"/>
    </source>
</evidence>
<accession>M3I801</accession>
<gene>
    <name evidence="2" type="ORF">LEP1GSC151_2141</name>
</gene>
<organism evidence="2 3">
    <name type="scientific">Leptospira interrogans serovar Grippotyphosa str. LT2186</name>
    <dbReference type="NCBI Taxonomy" id="1001599"/>
    <lineage>
        <taxon>Bacteria</taxon>
        <taxon>Pseudomonadati</taxon>
        <taxon>Spirochaetota</taxon>
        <taxon>Spirochaetia</taxon>
        <taxon>Leptospirales</taxon>
        <taxon>Leptospiraceae</taxon>
        <taxon>Leptospira</taxon>
    </lineage>
</organism>
<comment type="caution">
    <text evidence="2">The sequence shown here is derived from an EMBL/GenBank/DDBJ whole genome shotgun (WGS) entry which is preliminary data.</text>
</comment>
<sequence length="111" mass="12753">MGIFKGYLIPIGLIPSSFLWAVAILQYDVFETKAAVLFGDKVPFLNRLSLNFHLILYSFLDPNEFQNKSVALKAVVTADILYTDMSLVLNTDLELNRRAELLARKYYQYIK</sequence>
<evidence type="ECO:0000313" key="2">
    <source>
        <dbReference type="EMBL" id="EMG11982.1"/>
    </source>
</evidence>
<proteinExistence type="predicted"/>
<evidence type="ECO:0000256" key="1">
    <source>
        <dbReference type="SAM" id="Phobius"/>
    </source>
</evidence>
<feature type="transmembrane region" description="Helical" evidence="1">
    <location>
        <begin position="7"/>
        <end position="27"/>
    </location>
</feature>
<dbReference type="AlphaFoldDB" id="M3I801"/>
<dbReference type="EMBL" id="AFME02000126">
    <property type="protein sequence ID" value="EMG11982.1"/>
    <property type="molecule type" value="Genomic_DNA"/>
</dbReference>
<keyword evidence="1" id="KW-0472">Membrane</keyword>